<feature type="non-terminal residue" evidence="2">
    <location>
        <position position="1"/>
    </location>
</feature>
<sequence length="93" mass="10225">IESALVKAGIDLHDVTFFSHGATVGTNTVIENKGVRTAIVTTKGFGDLIEIRKGSRAPTNPLDMYDLQMDLPQDYVGGYSPLVERPFRFEVPE</sequence>
<name>X1QM92_9ZZZZ</name>
<feature type="domain" description="Hydantoinase/oxoprolinase N-terminal" evidence="1">
    <location>
        <begin position="2"/>
        <end position="68"/>
    </location>
</feature>
<reference evidence="2" key="1">
    <citation type="journal article" date="2014" name="Front. Microbiol.">
        <title>High frequency of phylogenetically diverse reductive dehalogenase-homologous genes in deep subseafloor sedimentary metagenomes.</title>
        <authorList>
            <person name="Kawai M."/>
            <person name="Futagami T."/>
            <person name="Toyoda A."/>
            <person name="Takaki Y."/>
            <person name="Nishi S."/>
            <person name="Hori S."/>
            <person name="Arai W."/>
            <person name="Tsubouchi T."/>
            <person name="Morono Y."/>
            <person name="Uchiyama I."/>
            <person name="Ito T."/>
            <person name="Fujiyama A."/>
            <person name="Inagaki F."/>
            <person name="Takami H."/>
        </authorList>
    </citation>
    <scope>NUCLEOTIDE SEQUENCE</scope>
    <source>
        <strain evidence="2">Expedition CK06-06</strain>
    </source>
</reference>
<accession>X1QM92</accession>
<protein>
    <recommendedName>
        <fullName evidence="1">Hydantoinase/oxoprolinase N-terminal domain-containing protein</fullName>
    </recommendedName>
</protein>
<dbReference type="EMBL" id="BARV01044123">
    <property type="protein sequence ID" value="GAI69363.1"/>
    <property type="molecule type" value="Genomic_DNA"/>
</dbReference>
<dbReference type="InterPro" id="IPR008040">
    <property type="entry name" value="Hydant_A_N"/>
</dbReference>
<feature type="non-terminal residue" evidence="2">
    <location>
        <position position="93"/>
    </location>
</feature>
<evidence type="ECO:0000259" key="1">
    <source>
        <dbReference type="Pfam" id="PF05378"/>
    </source>
</evidence>
<proteinExistence type="predicted"/>
<evidence type="ECO:0000313" key="2">
    <source>
        <dbReference type="EMBL" id="GAI69363.1"/>
    </source>
</evidence>
<dbReference type="Pfam" id="PF05378">
    <property type="entry name" value="Hydant_A_N"/>
    <property type="match status" value="1"/>
</dbReference>
<organism evidence="2">
    <name type="scientific">marine sediment metagenome</name>
    <dbReference type="NCBI Taxonomy" id="412755"/>
    <lineage>
        <taxon>unclassified sequences</taxon>
        <taxon>metagenomes</taxon>
        <taxon>ecological metagenomes</taxon>
    </lineage>
</organism>
<comment type="caution">
    <text evidence="2">The sequence shown here is derived from an EMBL/GenBank/DDBJ whole genome shotgun (WGS) entry which is preliminary data.</text>
</comment>
<dbReference type="AlphaFoldDB" id="X1QM92"/>
<gene>
    <name evidence="2" type="ORF">S06H3_65487</name>
</gene>